<dbReference type="EMBL" id="SNVI01000002">
    <property type="protein sequence ID" value="TFE40566.1"/>
    <property type="molecule type" value="Genomic_DNA"/>
</dbReference>
<evidence type="ECO:0000256" key="11">
    <source>
        <dbReference type="SAM" id="SignalP"/>
    </source>
</evidence>
<keyword evidence="6 11" id="KW-0732">Signal</keyword>
<proteinExistence type="predicted"/>
<evidence type="ECO:0000313" key="13">
    <source>
        <dbReference type="EMBL" id="TFE40566.1"/>
    </source>
</evidence>
<evidence type="ECO:0000256" key="4">
    <source>
        <dbReference type="ARBA" id="ARBA00022452"/>
    </source>
</evidence>
<feature type="domain" description="Porin" evidence="12">
    <location>
        <begin position="20"/>
        <end position="340"/>
    </location>
</feature>
<evidence type="ECO:0000256" key="5">
    <source>
        <dbReference type="ARBA" id="ARBA00022692"/>
    </source>
</evidence>
<dbReference type="InterPro" id="IPR050298">
    <property type="entry name" value="Gram-neg_bact_OMP"/>
</dbReference>
<dbReference type="InterPro" id="IPR001702">
    <property type="entry name" value="Porin_Gram-ve"/>
</dbReference>
<keyword evidence="8" id="KW-0626">Porin</keyword>
<dbReference type="InterPro" id="IPR023614">
    <property type="entry name" value="Porin_dom_sf"/>
</dbReference>
<dbReference type="SUPFAM" id="SSF56935">
    <property type="entry name" value="Porins"/>
    <property type="match status" value="1"/>
</dbReference>
<comment type="caution">
    <text evidence="13">The sequence shown here is derived from an EMBL/GenBank/DDBJ whole genome shotgun (WGS) entry which is preliminary data.</text>
</comment>
<evidence type="ECO:0000256" key="10">
    <source>
        <dbReference type="ARBA" id="ARBA00023237"/>
    </source>
</evidence>
<keyword evidence="10" id="KW-0998">Cell outer membrane</keyword>
<dbReference type="PRINTS" id="PR00184">
    <property type="entry name" value="NEISSPPORIN"/>
</dbReference>
<dbReference type="PANTHER" id="PTHR34501:SF9">
    <property type="entry name" value="MAJOR OUTER MEMBRANE PROTEIN P.IA"/>
    <property type="match status" value="1"/>
</dbReference>
<dbReference type="InterPro" id="IPR033900">
    <property type="entry name" value="Gram_neg_porin_domain"/>
</dbReference>
<reference evidence="13 14" key="1">
    <citation type="submission" date="2019-03" db="EMBL/GenBank/DDBJ databases">
        <title>Complete Genome Sequence of Paraburkholderia dipogonis ICMP 19430T, a Nitrogen-fixing Symbiont of the South African Invasive Legume Dipogon lignosus in New Zealand.</title>
        <authorList>
            <person name="De Meyer S.E."/>
        </authorList>
    </citation>
    <scope>NUCLEOTIDE SEQUENCE [LARGE SCALE GENOMIC DNA]</scope>
    <source>
        <strain evidence="13 14">ICMP 19430</strain>
    </source>
</reference>
<name>A0A4Y8MSS6_9BURK</name>
<accession>A0A4Y8MSS6</accession>
<organism evidence="13 14">
    <name type="scientific">Paraburkholderia dipogonis</name>
    <dbReference type="NCBI Taxonomy" id="1211383"/>
    <lineage>
        <taxon>Bacteria</taxon>
        <taxon>Pseudomonadati</taxon>
        <taxon>Pseudomonadota</taxon>
        <taxon>Betaproteobacteria</taxon>
        <taxon>Burkholderiales</taxon>
        <taxon>Burkholderiaceae</taxon>
        <taxon>Paraburkholderia</taxon>
    </lineage>
</organism>
<dbReference type="GO" id="GO:0034220">
    <property type="term" value="P:monoatomic ion transmembrane transport"/>
    <property type="evidence" value="ECO:0007669"/>
    <property type="project" value="InterPro"/>
</dbReference>
<sequence length="369" mass="39575">MRKQTLPATLLAIGGISGIGLSAGAAHAQSSVTLYGIADGGFTYTSNQGGKSNYQATAGSEQGSRWGLLGSEDLGGGNRAVFRLENGFNLMNGTASANGRIFGRQAWVGLSSDRYGTLTFGRQYNASQDSLEPLQLAADTVQYGTHPFDVDDINNTFRTDNSIKYVTPTFYGLQINTMYALSGNAGNFATNRSYSVGASYANGPWHLGAAYVMLDHPATDTTGAIPSDNYFTFLKGISKQRIYGAGGLYDIGNASVGLMYTNTRFELTPASQYQTYQNAEASLRYRISPAVHAAIGETYTNVSTNGKVDSWHYWQTTAGVQYFLSKSTDVYIDLLYQRATNAVAQIEGASGPSSSGTQFIAVTGIRHKF</sequence>
<keyword evidence="3" id="KW-0813">Transport</keyword>
<feature type="chain" id="PRO_5021384348" evidence="11">
    <location>
        <begin position="29"/>
        <end position="369"/>
    </location>
</feature>
<evidence type="ECO:0000259" key="12">
    <source>
        <dbReference type="Pfam" id="PF13609"/>
    </source>
</evidence>
<dbReference type="GO" id="GO:0015288">
    <property type="term" value="F:porin activity"/>
    <property type="evidence" value="ECO:0007669"/>
    <property type="project" value="UniProtKB-KW"/>
</dbReference>
<evidence type="ECO:0000256" key="1">
    <source>
        <dbReference type="ARBA" id="ARBA00004571"/>
    </source>
</evidence>
<evidence type="ECO:0000256" key="8">
    <source>
        <dbReference type="ARBA" id="ARBA00023114"/>
    </source>
</evidence>
<evidence type="ECO:0000256" key="9">
    <source>
        <dbReference type="ARBA" id="ARBA00023136"/>
    </source>
</evidence>
<comment type="subcellular location">
    <subcellularLocation>
        <location evidence="1">Cell outer membrane</location>
        <topology evidence="1">Multi-pass membrane protein</topology>
    </subcellularLocation>
</comment>
<evidence type="ECO:0000256" key="7">
    <source>
        <dbReference type="ARBA" id="ARBA00023065"/>
    </source>
</evidence>
<feature type="signal peptide" evidence="11">
    <location>
        <begin position="1"/>
        <end position="28"/>
    </location>
</feature>
<dbReference type="Gene3D" id="2.40.160.10">
    <property type="entry name" value="Porin"/>
    <property type="match status" value="1"/>
</dbReference>
<dbReference type="RefSeq" id="WP_134462805.1">
    <property type="nucleotide sequence ID" value="NZ_JBHMFL010000076.1"/>
</dbReference>
<keyword evidence="7" id="KW-0406">Ion transport</keyword>
<evidence type="ECO:0000313" key="14">
    <source>
        <dbReference type="Proteomes" id="UP000297385"/>
    </source>
</evidence>
<evidence type="ECO:0000256" key="6">
    <source>
        <dbReference type="ARBA" id="ARBA00022729"/>
    </source>
</evidence>
<comment type="subunit">
    <text evidence="2">Homotrimer.</text>
</comment>
<dbReference type="GO" id="GO:0046930">
    <property type="term" value="C:pore complex"/>
    <property type="evidence" value="ECO:0007669"/>
    <property type="project" value="UniProtKB-KW"/>
</dbReference>
<dbReference type="Proteomes" id="UP000297385">
    <property type="component" value="Unassembled WGS sequence"/>
</dbReference>
<keyword evidence="9" id="KW-0472">Membrane</keyword>
<dbReference type="InterPro" id="IPR002299">
    <property type="entry name" value="Porin_Neis"/>
</dbReference>
<protein>
    <submittedName>
        <fullName evidence="13">Porin</fullName>
    </submittedName>
</protein>
<keyword evidence="4" id="KW-1134">Transmembrane beta strand</keyword>
<dbReference type="PRINTS" id="PR00182">
    <property type="entry name" value="ECOLNEIPORIN"/>
</dbReference>
<dbReference type="Pfam" id="PF13609">
    <property type="entry name" value="Porin_4"/>
    <property type="match status" value="1"/>
</dbReference>
<gene>
    <name evidence="13" type="ORF">E2553_27970</name>
</gene>
<evidence type="ECO:0000256" key="2">
    <source>
        <dbReference type="ARBA" id="ARBA00011233"/>
    </source>
</evidence>
<evidence type="ECO:0000256" key="3">
    <source>
        <dbReference type="ARBA" id="ARBA00022448"/>
    </source>
</evidence>
<dbReference type="CDD" id="cd00342">
    <property type="entry name" value="gram_neg_porins"/>
    <property type="match status" value="1"/>
</dbReference>
<dbReference type="PANTHER" id="PTHR34501">
    <property type="entry name" value="PROTEIN YDDL-RELATED"/>
    <property type="match status" value="1"/>
</dbReference>
<dbReference type="AlphaFoldDB" id="A0A4Y8MSS6"/>
<dbReference type="GeneID" id="97306798"/>
<dbReference type="GO" id="GO:0009279">
    <property type="term" value="C:cell outer membrane"/>
    <property type="evidence" value="ECO:0007669"/>
    <property type="project" value="UniProtKB-SubCell"/>
</dbReference>
<keyword evidence="5" id="KW-0812">Transmembrane</keyword>